<organism evidence="5 6">
    <name type="scientific">Apatococcus fuscideae</name>
    <dbReference type="NCBI Taxonomy" id="2026836"/>
    <lineage>
        <taxon>Eukaryota</taxon>
        <taxon>Viridiplantae</taxon>
        <taxon>Chlorophyta</taxon>
        <taxon>core chlorophytes</taxon>
        <taxon>Trebouxiophyceae</taxon>
        <taxon>Chlorellales</taxon>
        <taxon>Chlorellaceae</taxon>
        <taxon>Apatococcus</taxon>
    </lineage>
</organism>
<dbReference type="AlphaFoldDB" id="A0AAW1SY82"/>
<evidence type="ECO:0000313" key="6">
    <source>
        <dbReference type="Proteomes" id="UP001485043"/>
    </source>
</evidence>
<protein>
    <recommendedName>
        <fullName evidence="7">Oxysterol-binding protein</fullName>
    </recommendedName>
</protein>
<dbReference type="PANTHER" id="PTHR10972">
    <property type="entry name" value="OXYSTEROL-BINDING PROTEIN-RELATED"/>
    <property type="match status" value="1"/>
</dbReference>
<sequence>MSRLFSKRPWSRSSEGGESLPSRPLTPEEDDFHDAEEAVLHPDAHEEGGLAFNNRELLESQRSAIFELIRDMGMKFLTGHINLINMSLPVKMFEPRSYLEKLTDVWVYPELLQNAASATDPIERMRWAVTWFVAGLQHVFQSWRKPFNPILGETYQASQSDGSSVQMEQISHHPPISAFQITGPGYMFAGHSQPEVTFRANAIKTTAKGARTLHFADGSSIDIAYPAYYMRGILSGTPRGEMVGSARFTDTTHGLVCDISFGKADGASPSDRLLNRSDTCTATLTQLDRAPSAAAAPANGSPPSEVQDKSWTKGLGG</sequence>
<dbReference type="InterPro" id="IPR000648">
    <property type="entry name" value="Oxysterol-bd"/>
</dbReference>
<dbReference type="PANTHER" id="PTHR10972:SF205">
    <property type="entry name" value="OXYSTEROL-BINDING PROTEIN 1"/>
    <property type="match status" value="1"/>
</dbReference>
<feature type="region of interest" description="Disordered" evidence="4">
    <location>
        <begin position="1"/>
        <end position="30"/>
    </location>
</feature>
<evidence type="ECO:0000256" key="3">
    <source>
        <dbReference type="RuleBase" id="RU003844"/>
    </source>
</evidence>
<feature type="region of interest" description="Disordered" evidence="4">
    <location>
        <begin position="286"/>
        <end position="317"/>
    </location>
</feature>
<dbReference type="InterPro" id="IPR018494">
    <property type="entry name" value="Oxysterol-bd_CS"/>
</dbReference>
<evidence type="ECO:0008006" key="7">
    <source>
        <dbReference type="Google" id="ProtNLM"/>
    </source>
</evidence>
<dbReference type="Gene3D" id="2.40.160.120">
    <property type="match status" value="1"/>
</dbReference>
<gene>
    <name evidence="5" type="ORF">WJX84_006912</name>
</gene>
<evidence type="ECO:0000313" key="5">
    <source>
        <dbReference type="EMBL" id="KAK9862377.1"/>
    </source>
</evidence>
<feature type="compositionally biased region" description="Low complexity" evidence="4">
    <location>
        <begin position="290"/>
        <end position="304"/>
    </location>
</feature>
<keyword evidence="6" id="KW-1185">Reference proteome</keyword>
<dbReference type="Proteomes" id="UP001485043">
    <property type="component" value="Unassembled WGS sequence"/>
</dbReference>
<proteinExistence type="inferred from homology"/>
<accession>A0AAW1SY82</accession>
<dbReference type="Pfam" id="PF01237">
    <property type="entry name" value="Oxysterol_BP"/>
    <property type="match status" value="1"/>
</dbReference>
<dbReference type="GO" id="GO:0005829">
    <property type="term" value="C:cytosol"/>
    <property type="evidence" value="ECO:0007669"/>
    <property type="project" value="TreeGrafter"/>
</dbReference>
<dbReference type="GO" id="GO:0032934">
    <property type="term" value="F:sterol binding"/>
    <property type="evidence" value="ECO:0007669"/>
    <property type="project" value="TreeGrafter"/>
</dbReference>
<keyword evidence="2" id="KW-0597">Phosphoprotein</keyword>
<evidence type="ECO:0000256" key="2">
    <source>
        <dbReference type="ARBA" id="ARBA00022553"/>
    </source>
</evidence>
<dbReference type="EMBL" id="JALJOV010000615">
    <property type="protein sequence ID" value="KAK9862377.1"/>
    <property type="molecule type" value="Genomic_DNA"/>
</dbReference>
<reference evidence="5 6" key="1">
    <citation type="journal article" date="2024" name="Nat. Commun.">
        <title>Phylogenomics reveals the evolutionary origins of lichenization in chlorophyte algae.</title>
        <authorList>
            <person name="Puginier C."/>
            <person name="Libourel C."/>
            <person name="Otte J."/>
            <person name="Skaloud P."/>
            <person name="Haon M."/>
            <person name="Grisel S."/>
            <person name="Petersen M."/>
            <person name="Berrin J.G."/>
            <person name="Delaux P.M."/>
            <person name="Dal Grande F."/>
            <person name="Keller J."/>
        </authorList>
    </citation>
    <scope>NUCLEOTIDE SEQUENCE [LARGE SCALE GENOMIC DNA]</scope>
    <source>
        <strain evidence="5 6">SAG 2523</strain>
    </source>
</reference>
<dbReference type="GO" id="GO:0016020">
    <property type="term" value="C:membrane"/>
    <property type="evidence" value="ECO:0007669"/>
    <property type="project" value="TreeGrafter"/>
</dbReference>
<comment type="caution">
    <text evidence="5">The sequence shown here is derived from an EMBL/GenBank/DDBJ whole genome shotgun (WGS) entry which is preliminary data.</text>
</comment>
<feature type="compositionally biased region" description="Basic residues" evidence="4">
    <location>
        <begin position="1"/>
        <end position="10"/>
    </location>
</feature>
<evidence type="ECO:0000256" key="4">
    <source>
        <dbReference type="SAM" id="MobiDB-lite"/>
    </source>
</evidence>
<evidence type="ECO:0000256" key="1">
    <source>
        <dbReference type="ARBA" id="ARBA00008842"/>
    </source>
</evidence>
<dbReference type="InterPro" id="IPR037239">
    <property type="entry name" value="OSBP_sf"/>
</dbReference>
<dbReference type="PROSITE" id="PS01013">
    <property type="entry name" value="OSBP"/>
    <property type="match status" value="1"/>
</dbReference>
<comment type="similarity">
    <text evidence="1 3">Belongs to the OSBP family.</text>
</comment>
<name>A0AAW1SY82_9CHLO</name>
<dbReference type="SUPFAM" id="SSF144000">
    <property type="entry name" value="Oxysterol-binding protein-like"/>
    <property type="match status" value="1"/>
</dbReference>